<evidence type="ECO:0000256" key="1">
    <source>
        <dbReference type="SAM" id="MobiDB-lite"/>
    </source>
</evidence>
<organism evidence="3 4">
    <name type="scientific">Frankliniella occidentalis</name>
    <name type="common">Western flower thrips</name>
    <name type="synonym">Euthrips occidentalis</name>
    <dbReference type="NCBI Taxonomy" id="133901"/>
    <lineage>
        <taxon>Eukaryota</taxon>
        <taxon>Metazoa</taxon>
        <taxon>Ecdysozoa</taxon>
        <taxon>Arthropoda</taxon>
        <taxon>Hexapoda</taxon>
        <taxon>Insecta</taxon>
        <taxon>Pterygota</taxon>
        <taxon>Neoptera</taxon>
        <taxon>Paraneoptera</taxon>
        <taxon>Thysanoptera</taxon>
        <taxon>Terebrantia</taxon>
        <taxon>Thripoidea</taxon>
        <taxon>Thripidae</taxon>
        <taxon>Frankliniella</taxon>
    </lineage>
</organism>
<keyword evidence="3" id="KW-1185">Reference proteome</keyword>
<evidence type="ECO:0000313" key="3">
    <source>
        <dbReference type="Proteomes" id="UP000504606"/>
    </source>
</evidence>
<protein>
    <submittedName>
        <fullName evidence="4">DENN domain-containing protein 1A-like isoform X2</fullName>
    </submittedName>
</protein>
<feature type="chain" id="PRO_5038845263" evidence="2">
    <location>
        <begin position="24"/>
        <end position="320"/>
    </location>
</feature>
<accession>A0A9C6XCA8</accession>
<feature type="region of interest" description="Disordered" evidence="1">
    <location>
        <begin position="109"/>
        <end position="133"/>
    </location>
</feature>
<keyword evidence="2" id="KW-0732">Signal</keyword>
<dbReference type="GeneID" id="113204071"/>
<name>A0A9C6XCA8_FRAOC</name>
<evidence type="ECO:0000313" key="4">
    <source>
        <dbReference type="RefSeq" id="XP_052132443.1"/>
    </source>
</evidence>
<reference evidence="4" key="1">
    <citation type="submission" date="2025-08" db="UniProtKB">
        <authorList>
            <consortium name="RefSeq"/>
        </authorList>
    </citation>
    <scope>IDENTIFICATION</scope>
    <source>
        <tissue evidence="4">Whole organism</tissue>
    </source>
</reference>
<evidence type="ECO:0000256" key="2">
    <source>
        <dbReference type="SAM" id="SignalP"/>
    </source>
</evidence>
<feature type="region of interest" description="Disordered" evidence="1">
    <location>
        <begin position="54"/>
        <end position="79"/>
    </location>
</feature>
<dbReference type="Proteomes" id="UP000504606">
    <property type="component" value="Unplaced"/>
</dbReference>
<feature type="region of interest" description="Disordered" evidence="1">
    <location>
        <begin position="166"/>
        <end position="188"/>
    </location>
</feature>
<proteinExistence type="predicted"/>
<sequence>MAPLLMAAVAVLTAAALVAPVGGDPLVFEDNGRRVEPAGGRAPADLARPAQQLPPAYNTVTPLPPPATDTDGRGLHKKKKKKKKVICGIANLIAGRDAAGGAQDAAAAHRSARAVPGEGSPGQQGLYPPQGDGRSYGSGLGVAGFLLGTFVGSKLGYGYAQHGQQYPQVSHPQVPQAPHPPTQTQTQVQGPLQPFIPAVPVIPVRPVVPVDPAPVHEDYDDTEQDDEGLLGGIAAYSGGGSSLCDQLQNRPEPGPLDSHFPLLAGILNGGGGQQQRPYRPPPRPQYYGPAAYHRPPQGLGQGGLLYSYVKPWTDLFFKRR</sequence>
<dbReference type="RefSeq" id="XP_052132443.1">
    <property type="nucleotide sequence ID" value="XM_052276483.1"/>
</dbReference>
<gene>
    <name evidence="4" type="primary">LOC113204071</name>
</gene>
<feature type="signal peptide" evidence="2">
    <location>
        <begin position="1"/>
        <end position="23"/>
    </location>
</feature>
<dbReference type="AlphaFoldDB" id="A0A9C6XCA8"/>